<reference evidence="2 3" key="1">
    <citation type="submission" date="2019-12" db="EMBL/GenBank/DDBJ databases">
        <title>Nocardia sp. nov. ET3-3 isolated from soil.</title>
        <authorList>
            <person name="Kanchanasin P."/>
            <person name="Tanasupawat S."/>
            <person name="Yuki M."/>
            <person name="Kudo T."/>
        </authorList>
    </citation>
    <scope>NUCLEOTIDE SEQUENCE [LARGE SCALE GENOMIC DNA]</scope>
    <source>
        <strain evidence="2 3">ET3-3</strain>
    </source>
</reference>
<dbReference type="InterPro" id="IPR012312">
    <property type="entry name" value="Hemerythrin-like"/>
</dbReference>
<feature type="domain" description="Hemerythrin-like" evidence="1">
    <location>
        <begin position="13"/>
        <end position="127"/>
    </location>
</feature>
<dbReference type="Pfam" id="PF01814">
    <property type="entry name" value="Hemerythrin"/>
    <property type="match status" value="1"/>
</dbReference>
<evidence type="ECO:0000313" key="2">
    <source>
        <dbReference type="EMBL" id="MVU77275.1"/>
    </source>
</evidence>
<protein>
    <submittedName>
        <fullName evidence="2">Hemerythrin domain-containing protein</fullName>
    </submittedName>
</protein>
<comment type="caution">
    <text evidence="2">The sequence shown here is derived from an EMBL/GenBank/DDBJ whole genome shotgun (WGS) entry which is preliminary data.</text>
</comment>
<proteinExistence type="predicted"/>
<dbReference type="EMBL" id="WRPP01000001">
    <property type="protein sequence ID" value="MVU77275.1"/>
    <property type="molecule type" value="Genomic_DNA"/>
</dbReference>
<dbReference type="PANTHER" id="PTHR35585:SF1">
    <property type="entry name" value="HHE DOMAIN PROTEIN (AFU_ORTHOLOGUE AFUA_4G00730)"/>
    <property type="match status" value="1"/>
</dbReference>
<name>A0A7K1USH4_9NOCA</name>
<evidence type="ECO:0000259" key="1">
    <source>
        <dbReference type="Pfam" id="PF01814"/>
    </source>
</evidence>
<organism evidence="2 3">
    <name type="scientific">Nocardia terrae</name>
    <dbReference type="NCBI Taxonomy" id="2675851"/>
    <lineage>
        <taxon>Bacteria</taxon>
        <taxon>Bacillati</taxon>
        <taxon>Actinomycetota</taxon>
        <taxon>Actinomycetes</taxon>
        <taxon>Mycobacteriales</taxon>
        <taxon>Nocardiaceae</taxon>
        <taxon>Nocardia</taxon>
    </lineage>
</organism>
<dbReference type="RefSeq" id="WP_157386641.1">
    <property type="nucleotide sequence ID" value="NZ_WRPP01000001.1"/>
</dbReference>
<dbReference type="PANTHER" id="PTHR35585">
    <property type="entry name" value="HHE DOMAIN PROTEIN (AFU_ORTHOLOGUE AFUA_4G00730)"/>
    <property type="match status" value="1"/>
</dbReference>
<accession>A0A7K1USH4</accession>
<dbReference type="AlphaFoldDB" id="A0A7K1USH4"/>
<gene>
    <name evidence="2" type="ORF">GPX89_08455</name>
</gene>
<evidence type="ECO:0000313" key="3">
    <source>
        <dbReference type="Proteomes" id="UP000466794"/>
    </source>
</evidence>
<dbReference type="Gene3D" id="1.20.120.520">
    <property type="entry name" value="nmb1532 protein domain like"/>
    <property type="match status" value="1"/>
</dbReference>
<dbReference type="Proteomes" id="UP000466794">
    <property type="component" value="Unassembled WGS sequence"/>
</dbReference>
<keyword evidence="3" id="KW-1185">Reference proteome</keyword>
<sequence>MPEHGKSGDDTDVVDLLLAQHGQIKNALESVRDSTGAERQRRFDDLVRLLAVHESAEEEVVHPAARRHSVAKEIVDDRLHEEDEAKHALARLAEIGVDHADFDGAFRAFADKVVAHAEKEEKEEFGQLITQASREERVRLANVVRFAEAVAPTRPHPGVGESAAANLLAGPPLAVFDRIRDAIRDRRRQSGDA</sequence>